<evidence type="ECO:0000256" key="9">
    <source>
        <dbReference type="RuleBase" id="RU365015"/>
    </source>
</evidence>
<dbReference type="GO" id="GO:0016787">
    <property type="term" value="F:hydrolase activity"/>
    <property type="evidence" value="ECO:0007669"/>
    <property type="project" value="UniProtKB-KW"/>
</dbReference>
<comment type="subcellular location">
    <subcellularLocation>
        <location evidence="9">Cytoplasm</location>
    </subcellularLocation>
</comment>
<dbReference type="PANTHER" id="PTHR43101">
    <property type="entry name" value="BETA-FRUCTOSIDASE"/>
    <property type="match status" value="1"/>
</dbReference>
<evidence type="ECO:0000256" key="1">
    <source>
        <dbReference type="ARBA" id="ARBA00004914"/>
    </source>
</evidence>
<comment type="catalytic activity">
    <reaction evidence="8">
        <text>Hydrolysis of terminal non-reducing beta-D-fructofuranoside residues in beta-D-fructofuranosides.</text>
        <dbReference type="EC" id="3.2.1.26"/>
    </reaction>
</comment>
<dbReference type="InterPro" id="IPR013189">
    <property type="entry name" value="Glyco_hydro_32_C"/>
</dbReference>
<dbReference type="Gene3D" id="2.60.120.560">
    <property type="entry name" value="Exo-inulinase, domain 1"/>
    <property type="match status" value="1"/>
</dbReference>
<reference evidence="13" key="1">
    <citation type="journal article" date="2019" name="Int. J. Syst. Evol. Microbiol.">
        <title>The Global Catalogue of Microorganisms (GCM) 10K type strain sequencing project: providing services to taxonomists for standard genome sequencing and annotation.</title>
        <authorList>
            <consortium name="The Broad Institute Genomics Platform"/>
            <consortium name="The Broad Institute Genome Sequencing Center for Infectious Disease"/>
            <person name="Wu L."/>
            <person name="Ma J."/>
        </authorList>
    </citation>
    <scope>NUCLEOTIDE SEQUENCE [LARGE SCALE GENOMIC DNA]</scope>
    <source>
        <strain evidence="13">KCTC 13528</strain>
    </source>
</reference>
<evidence type="ECO:0000256" key="4">
    <source>
        <dbReference type="ARBA" id="ARBA00019623"/>
    </source>
</evidence>
<dbReference type="Gene3D" id="2.115.10.20">
    <property type="entry name" value="Glycosyl hydrolase domain, family 43"/>
    <property type="match status" value="1"/>
</dbReference>
<dbReference type="InterPro" id="IPR023296">
    <property type="entry name" value="Glyco_hydro_beta-prop_sf"/>
</dbReference>
<evidence type="ECO:0000256" key="3">
    <source>
        <dbReference type="ARBA" id="ARBA00012758"/>
    </source>
</evidence>
<comment type="similarity">
    <text evidence="2 8">Belongs to the glycosyl hydrolase 32 family.</text>
</comment>
<dbReference type="InterPro" id="IPR051214">
    <property type="entry name" value="GH32_Enzymes"/>
</dbReference>
<keyword evidence="9" id="KW-0119">Carbohydrate metabolism</keyword>
<keyword evidence="5 8" id="KW-0378">Hydrolase</keyword>
<dbReference type="InterPro" id="IPR006232">
    <property type="entry name" value="Suc6P_hydrolase"/>
</dbReference>
<dbReference type="PROSITE" id="PS00609">
    <property type="entry name" value="GLYCOSYL_HYDROL_F32"/>
    <property type="match status" value="1"/>
</dbReference>
<evidence type="ECO:0000259" key="11">
    <source>
        <dbReference type="Pfam" id="PF08244"/>
    </source>
</evidence>
<dbReference type="SMART" id="SM00640">
    <property type="entry name" value="Glyco_32"/>
    <property type="match status" value="1"/>
</dbReference>
<evidence type="ECO:0000256" key="8">
    <source>
        <dbReference type="RuleBase" id="RU362110"/>
    </source>
</evidence>
<evidence type="ECO:0000256" key="7">
    <source>
        <dbReference type="ARBA" id="ARBA00033367"/>
    </source>
</evidence>
<feature type="domain" description="Glycosyl hydrolase family 32 C-terminal" evidence="11">
    <location>
        <begin position="337"/>
        <end position="482"/>
    </location>
</feature>
<dbReference type="SUPFAM" id="SSF75005">
    <property type="entry name" value="Arabinanase/levansucrase/invertase"/>
    <property type="match status" value="1"/>
</dbReference>
<dbReference type="NCBIfam" id="TIGR01322">
    <property type="entry name" value="scrB_fam"/>
    <property type="match status" value="1"/>
</dbReference>
<dbReference type="PANTHER" id="PTHR43101:SF1">
    <property type="entry name" value="BETA-FRUCTOSIDASE"/>
    <property type="match status" value="1"/>
</dbReference>
<keyword evidence="13" id="KW-1185">Reference proteome</keyword>
<organism evidence="12 13">
    <name type="scientific">Jeotgalibacillus terrae</name>
    <dbReference type="NCBI Taxonomy" id="587735"/>
    <lineage>
        <taxon>Bacteria</taxon>
        <taxon>Bacillati</taxon>
        <taxon>Bacillota</taxon>
        <taxon>Bacilli</taxon>
        <taxon>Bacillales</taxon>
        <taxon>Caryophanaceae</taxon>
        <taxon>Jeotgalibacillus</taxon>
    </lineage>
</organism>
<dbReference type="InterPro" id="IPR018053">
    <property type="entry name" value="Glyco_hydro_32_AS"/>
</dbReference>
<comment type="pathway">
    <text evidence="1 9">Glycan biosynthesis; sucrose metabolism.</text>
</comment>
<dbReference type="EMBL" id="JBHUPG010000012">
    <property type="protein sequence ID" value="MFD2911659.1"/>
    <property type="molecule type" value="Genomic_DNA"/>
</dbReference>
<dbReference type="RefSeq" id="WP_204729425.1">
    <property type="nucleotide sequence ID" value="NZ_JAFBDK010000008.1"/>
</dbReference>
<evidence type="ECO:0000313" key="13">
    <source>
        <dbReference type="Proteomes" id="UP001597561"/>
    </source>
</evidence>
<sequence>MEKEIQVAEASIQEMEPRVQAHKWYPRFHVAPRAYWMNDPNGFSYFNGEYHLFYQHHPFSPEWGPMHWGHVVSRDLVHWEHLPVALAPSTEDDADGCFSGSAIEVNGKLVAMYTGNVWTGPDHDTDLKQVQMIAESSDGIHFTKRVEPVINEAPEGDIHPYHFRDPKVWEHNGTYYCVLGSRTKDHQGQVLLYRSDDLLNWAFMAVAAKKEGNGGFMWECPDLFHLGEHDVLVMSPQGVKPEGEKFHNLHQAVYVLGELEYGTGTFTHGDFHMLDAGFDFYAPQTLEDPEGRRVMIGWMDMWESEMPTQAHGFCGAMTIPRVLVPDGDRLLVQPLPELAELRREAVSYENQPVTAKQTFDSVNGTCLELRVEVNIKNADAFRVNFRSGSEEKTVLRWDKKDAAVTLDRTKSGAGVSGTRTVKVNTESDILKFRLFLDQSSAEIFINDGEAVMTARIYPEETSDGIEFEAEGEAVIERLEKWELHSVFSQKGGM</sequence>
<keyword evidence="6 8" id="KW-0326">Glycosidase</keyword>
<evidence type="ECO:0000256" key="2">
    <source>
        <dbReference type="ARBA" id="ARBA00009902"/>
    </source>
</evidence>
<dbReference type="EC" id="3.2.1.26" evidence="3 8"/>
<comment type="function">
    <text evidence="9">Enables the bacterium to metabolize sucrose as a sole carbon source.</text>
</comment>
<evidence type="ECO:0000313" key="12">
    <source>
        <dbReference type="EMBL" id="MFD2911659.1"/>
    </source>
</evidence>
<name>A0ABW5ZFD6_9BACL</name>
<dbReference type="Pfam" id="PF00251">
    <property type="entry name" value="Glyco_hydro_32N"/>
    <property type="match status" value="1"/>
</dbReference>
<dbReference type="InterPro" id="IPR013148">
    <property type="entry name" value="Glyco_hydro_32_N"/>
</dbReference>
<evidence type="ECO:0000256" key="5">
    <source>
        <dbReference type="ARBA" id="ARBA00022801"/>
    </source>
</evidence>
<dbReference type="Pfam" id="PF08244">
    <property type="entry name" value="Glyco_hydro_32C"/>
    <property type="match status" value="1"/>
</dbReference>
<comment type="caution">
    <text evidence="12">The sequence shown here is derived from an EMBL/GenBank/DDBJ whole genome shotgun (WGS) entry which is preliminary data.</text>
</comment>
<evidence type="ECO:0000256" key="6">
    <source>
        <dbReference type="ARBA" id="ARBA00023295"/>
    </source>
</evidence>
<feature type="domain" description="Glycosyl hydrolase family 32 N-terminal" evidence="10">
    <location>
        <begin position="29"/>
        <end position="334"/>
    </location>
</feature>
<dbReference type="Proteomes" id="UP001597561">
    <property type="component" value="Unassembled WGS sequence"/>
</dbReference>
<gene>
    <name evidence="12" type="ORF">ACFS5P_07205</name>
</gene>
<evidence type="ECO:0000259" key="10">
    <source>
        <dbReference type="Pfam" id="PF00251"/>
    </source>
</evidence>
<keyword evidence="9" id="KW-0963">Cytoplasm</keyword>
<dbReference type="InterPro" id="IPR013320">
    <property type="entry name" value="ConA-like_dom_sf"/>
</dbReference>
<proteinExistence type="inferred from homology"/>
<protein>
    <recommendedName>
        <fullName evidence="4 8">Sucrose-6-phosphate hydrolase</fullName>
        <ecNumber evidence="3 8">3.2.1.26</ecNumber>
    </recommendedName>
    <alternativeName>
        <fullName evidence="7 9">Invertase</fullName>
    </alternativeName>
</protein>
<dbReference type="CDD" id="cd18623">
    <property type="entry name" value="GH32_ScrB-like"/>
    <property type="match status" value="1"/>
</dbReference>
<dbReference type="SUPFAM" id="SSF49899">
    <property type="entry name" value="Concanavalin A-like lectins/glucanases"/>
    <property type="match status" value="1"/>
</dbReference>
<dbReference type="InterPro" id="IPR001362">
    <property type="entry name" value="Glyco_hydro_32"/>
</dbReference>
<accession>A0ABW5ZFD6</accession>